<comment type="caution">
    <text evidence="1">The sequence shown here is derived from an EMBL/GenBank/DDBJ whole genome shotgun (WGS) entry which is preliminary data.</text>
</comment>
<evidence type="ECO:0000313" key="2">
    <source>
        <dbReference type="Proteomes" id="UP000315133"/>
    </source>
</evidence>
<proteinExistence type="predicted"/>
<keyword evidence="2" id="KW-1185">Reference proteome</keyword>
<dbReference type="Pfam" id="PF05960">
    <property type="entry name" value="DUF885"/>
    <property type="match status" value="1"/>
</dbReference>
<dbReference type="PANTHER" id="PTHR33361:SF2">
    <property type="entry name" value="DUF885 DOMAIN-CONTAINING PROTEIN"/>
    <property type="match status" value="1"/>
</dbReference>
<gene>
    <name evidence="1" type="ORF">FB476_1178</name>
</gene>
<organism evidence="1 2">
    <name type="scientific">Ornithinimicrobium humiphilum</name>
    <dbReference type="NCBI Taxonomy" id="125288"/>
    <lineage>
        <taxon>Bacteria</taxon>
        <taxon>Bacillati</taxon>
        <taxon>Actinomycetota</taxon>
        <taxon>Actinomycetes</taxon>
        <taxon>Micrococcales</taxon>
        <taxon>Ornithinimicrobiaceae</taxon>
        <taxon>Ornithinimicrobium</taxon>
    </lineage>
</organism>
<reference evidence="1 2" key="1">
    <citation type="submission" date="2019-06" db="EMBL/GenBank/DDBJ databases">
        <title>Sequencing the genomes of 1000 actinobacteria strains.</title>
        <authorList>
            <person name="Klenk H.-P."/>
        </authorList>
    </citation>
    <scope>NUCLEOTIDE SEQUENCE [LARGE SCALE GENOMIC DNA]</scope>
    <source>
        <strain evidence="1 2">DSM 12362</strain>
    </source>
</reference>
<name>A0A543KMP3_9MICO</name>
<evidence type="ECO:0000313" key="1">
    <source>
        <dbReference type="EMBL" id="TQM96314.1"/>
    </source>
</evidence>
<dbReference type="OrthoDB" id="9760040at2"/>
<sequence length="554" mass="59195">MSDLGQPGRVCTSYVSGLAHLDPGAAQAVGRNDDRLWAALGPEAVRAEADLARTTLSELEAGAVADDATGTGPGPAPATVLRRALSERLRSDLALHESGFLPGLVAPLASPAHAVMMGLESASGDPERLLAGLGQVPSALRDYAARLEDAATTQGYVVAARQSRTLAAQVRRWADPAADDRLGRLVSPEIAPRADAALREAREACVELATWLEDVHAARGSETDAVGADLYRTTSTAFLGTELDLEETYAYGWDRLAELTARAGRLAAELGCSTLDEAAATLDADPAGQVTVGPELVEWVEGRMARATQLLDGRVFDIPADSRCGAVLAAPGSGSIYYSPPDPQGTRPGRVVWSTPTGVDRIPVWREVSTVHHEGLPGHHMQYVVTMATQSLHPWQRYLCHVHGYAEGWAHYTEGRAADWGLIDDPGEQLGVVLAQRWRAARIVIDLGLHLGYQIPAGNGFTEARAWTPEVGVEVLTQAAGCDTETAQFEVVRYLGWPGQALAFCMGARLWEQARETALATGRFDERSFHTQALALGPMGMGPLRETLEELARA</sequence>
<accession>A0A543KMP3</accession>
<protein>
    <submittedName>
        <fullName evidence="1">Uncharacterized protein (DUF885 family)</fullName>
    </submittedName>
</protein>
<dbReference type="EMBL" id="VFPU01000001">
    <property type="protein sequence ID" value="TQM96314.1"/>
    <property type="molecule type" value="Genomic_DNA"/>
</dbReference>
<dbReference type="AlphaFoldDB" id="A0A543KMP3"/>
<dbReference type="Proteomes" id="UP000315133">
    <property type="component" value="Unassembled WGS sequence"/>
</dbReference>
<dbReference type="InterPro" id="IPR010281">
    <property type="entry name" value="DUF885"/>
</dbReference>
<dbReference type="PANTHER" id="PTHR33361">
    <property type="entry name" value="GLR0591 PROTEIN"/>
    <property type="match status" value="1"/>
</dbReference>